<reference evidence="1" key="1">
    <citation type="submission" date="2019-09" db="EMBL/GenBank/DDBJ databases">
        <authorList>
            <person name="Hjerde E."/>
        </authorList>
    </citation>
    <scope>NUCLEOTIDE SEQUENCE</scope>
    <source>
        <strain evidence="1">06/09/160</strain>
    </source>
</reference>
<proteinExistence type="predicted"/>
<dbReference type="InterPro" id="IPR013399">
    <property type="entry name" value="CRISPR-assoc_prot_Csy3"/>
</dbReference>
<gene>
    <name evidence="1" type="primary">csy3</name>
    <name evidence="1" type="ORF">AW0309160_01032</name>
</gene>
<dbReference type="Pfam" id="PF09615">
    <property type="entry name" value="Cas_Csy3"/>
    <property type="match status" value="1"/>
</dbReference>
<dbReference type="NCBIfam" id="TIGR02566">
    <property type="entry name" value="cas_Csy3"/>
    <property type="match status" value="1"/>
</dbReference>
<dbReference type="AlphaFoldDB" id="A0A5Q4ZUJ9"/>
<organism evidence="1">
    <name type="scientific">Aliivibrio wodanis</name>
    <dbReference type="NCBI Taxonomy" id="80852"/>
    <lineage>
        <taxon>Bacteria</taxon>
        <taxon>Pseudomonadati</taxon>
        <taxon>Pseudomonadota</taxon>
        <taxon>Gammaproteobacteria</taxon>
        <taxon>Vibrionales</taxon>
        <taxon>Vibrionaceae</taxon>
        <taxon>Aliivibrio</taxon>
    </lineage>
</organism>
<sequence>MKLCNNLNYTRSLSPGKAVFYYESKDGQMNPIKCEQTHLRAPKAGFSEAFNSDYSTKNTAPQDLSFSNPQFIEECYVPVGIDEIKIRFSLRIEANSLQPDKCSDIQIREILQAFATKYKENGGYQELGERYAKNLLSGTWLWRNEHNLGTSISIKTTSNQEFNINNAFKLSRKTSAKDKKTISKLGSEIASALSDPDHYYFADITATINVAFCQEIYPSQEFLDTKEKGKPSKVYAKTSLQTGEKTIAFHAQKIGAAIQLIDDWWADDADIPLRVNEFGADHHNVIARRHPSHRNDFYTLIQNADNYCAQLNENSDITDDMHYVMAVLVKGGLFQKSASSKKGK</sequence>
<dbReference type="EMBL" id="LR721750">
    <property type="protein sequence ID" value="VVV03649.1"/>
    <property type="molecule type" value="Genomic_DNA"/>
</dbReference>
<protein>
    <submittedName>
        <fullName evidence="1">CRISPR-associated protein Csy3</fullName>
    </submittedName>
</protein>
<evidence type="ECO:0000313" key="1">
    <source>
        <dbReference type="EMBL" id="VVV03649.1"/>
    </source>
</evidence>
<name>A0A5Q4ZUJ9_9GAMM</name>
<accession>A0A5Q4ZUJ9</accession>